<dbReference type="EMBL" id="CP035758">
    <property type="protein sequence ID" value="QBD81115.1"/>
    <property type="molecule type" value="Genomic_DNA"/>
</dbReference>
<sequence length="148" mass="16638">MSLAEQSFQLPWRGIHHIALATADLDATIHFYQDVLGMHVRAIAPDTGRGRHCLILVKPADDTVWGFHFFERALEKTMLGPSDIHPHSLIPHVALRLADEAAAQALRERLRKAEVVITEIQELGTFVFFDNNQLCLEITWPSDESSSS</sequence>
<proteinExistence type="predicted"/>
<dbReference type="SUPFAM" id="SSF54593">
    <property type="entry name" value="Glyoxalase/Bleomycin resistance protein/Dihydroxybiphenyl dioxygenase"/>
    <property type="match status" value="1"/>
</dbReference>
<dbReference type="InterPro" id="IPR004360">
    <property type="entry name" value="Glyas_Fos-R_dOase_dom"/>
</dbReference>
<dbReference type="PROSITE" id="PS51819">
    <property type="entry name" value="VOC"/>
    <property type="match status" value="1"/>
</dbReference>
<reference evidence="2 3" key="1">
    <citation type="submission" date="2019-01" db="EMBL/GenBank/DDBJ databases">
        <title>Ktedonosporobacter rubrisoli SCAWS-G2.</title>
        <authorList>
            <person name="Huang Y."/>
            <person name="Yan B."/>
        </authorList>
    </citation>
    <scope>NUCLEOTIDE SEQUENCE [LARGE SCALE GENOMIC DNA]</scope>
    <source>
        <strain evidence="2 3">SCAWS-G2</strain>
    </source>
</reference>
<protein>
    <submittedName>
        <fullName evidence="2">VOC family protein</fullName>
    </submittedName>
</protein>
<dbReference type="KEGG" id="kbs:EPA93_36145"/>
<dbReference type="Proteomes" id="UP000290365">
    <property type="component" value="Chromosome"/>
</dbReference>
<dbReference type="CDD" id="cd06587">
    <property type="entry name" value="VOC"/>
    <property type="match status" value="1"/>
</dbReference>
<dbReference type="Gene3D" id="3.10.180.10">
    <property type="entry name" value="2,3-Dihydroxybiphenyl 1,2-Dioxygenase, domain 1"/>
    <property type="match status" value="1"/>
</dbReference>
<feature type="domain" description="VOC" evidence="1">
    <location>
        <begin position="14"/>
        <end position="141"/>
    </location>
</feature>
<evidence type="ECO:0000313" key="2">
    <source>
        <dbReference type="EMBL" id="QBD81115.1"/>
    </source>
</evidence>
<gene>
    <name evidence="2" type="ORF">EPA93_36145</name>
</gene>
<dbReference type="AlphaFoldDB" id="A0A4P6JZP9"/>
<keyword evidence="3" id="KW-1185">Reference proteome</keyword>
<dbReference type="RefSeq" id="WP_129892177.1">
    <property type="nucleotide sequence ID" value="NZ_CP035758.1"/>
</dbReference>
<dbReference type="Pfam" id="PF00903">
    <property type="entry name" value="Glyoxalase"/>
    <property type="match status" value="1"/>
</dbReference>
<dbReference type="InterPro" id="IPR037523">
    <property type="entry name" value="VOC_core"/>
</dbReference>
<dbReference type="OrthoDB" id="152104at2"/>
<evidence type="ECO:0000259" key="1">
    <source>
        <dbReference type="PROSITE" id="PS51819"/>
    </source>
</evidence>
<organism evidence="2 3">
    <name type="scientific">Ktedonosporobacter rubrisoli</name>
    <dbReference type="NCBI Taxonomy" id="2509675"/>
    <lineage>
        <taxon>Bacteria</taxon>
        <taxon>Bacillati</taxon>
        <taxon>Chloroflexota</taxon>
        <taxon>Ktedonobacteria</taxon>
        <taxon>Ktedonobacterales</taxon>
        <taxon>Ktedonosporobacteraceae</taxon>
        <taxon>Ktedonosporobacter</taxon>
    </lineage>
</organism>
<dbReference type="InterPro" id="IPR029068">
    <property type="entry name" value="Glyas_Bleomycin-R_OHBP_Dase"/>
</dbReference>
<accession>A0A4P6JZP9</accession>
<name>A0A4P6JZP9_KTERU</name>
<evidence type="ECO:0000313" key="3">
    <source>
        <dbReference type="Proteomes" id="UP000290365"/>
    </source>
</evidence>